<dbReference type="InterPro" id="IPR005158">
    <property type="entry name" value="BTAD"/>
</dbReference>
<dbReference type="PROSITE" id="PS51375">
    <property type="entry name" value="PPR"/>
    <property type="match status" value="1"/>
</dbReference>
<evidence type="ECO:0000313" key="2">
    <source>
        <dbReference type="EMBL" id="TRL32271.1"/>
    </source>
</evidence>
<protein>
    <submittedName>
        <fullName evidence="2">SARP family transcriptional regulator</fullName>
    </submittedName>
</protein>
<dbReference type="PANTHER" id="PTHR35807">
    <property type="entry name" value="TRANSCRIPTIONAL REGULATOR REDD-RELATED"/>
    <property type="match status" value="1"/>
</dbReference>
<dbReference type="Gene3D" id="1.25.40.10">
    <property type="entry name" value="Tetratricopeptide repeat domain"/>
    <property type="match status" value="2"/>
</dbReference>
<dbReference type="SUPFAM" id="SSF48452">
    <property type="entry name" value="TPR-like"/>
    <property type="match status" value="2"/>
</dbReference>
<proteinExistence type="predicted"/>
<dbReference type="InterPro" id="IPR036388">
    <property type="entry name" value="WH-like_DNA-bd_sf"/>
</dbReference>
<dbReference type="Proteomes" id="UP000316801">
    <property type="component" value="Unassembled WGS sequence"/>
</dbReference>
<dbReference type="Gene3D" id="1.10.10.10">
    <property type="entry name" value="Winged helix-like DNA-binding domain superfamily/Winged helix DNA-binding domain"/>
    <property type="match status" value="1"/>
</dbReference>
<keyword evidence="3" id="KW-1185">Reference proteome</keyword>
<sequence length="639" mass="69702">MAGHEQGFTISLLGIPRCHLERDGFFPAKGFVLVAALLLAPGRVLTRQAAALLLWEDADQKRALGNLRQLLSRLQPFAEGDEALIEATPGGLAAGPLARRSDLSAFLDVVGADDVALRLKVLRGIGGELLQGVDADQEQFHLWLLAERARLKDLFFAATARLLEDMTRFGARPLADIAALAETALRLEDDREETYRMVISAYARAGDAAAAERMFDKLNQRLKLDGVQPEAATLALMRRLRSHAAPAESPEVQPEPARTARPRVAFLPPVASVGGLVPVLARAFIEDVANSLVRYRTFTVLAPHSSFAAAADETGALYQSLRANYRVQSLLLDEARLSLTLVENATAEILWSVEVALDEGNAHAAFRLLSKQIAAALAEQIERLQIDLVRSHAADAYRHLLAGQHMLGGKCDLPILRRARSEFRKAVDLDSGMAVARARIAQTLQLEWLMLGGGDPHLLHRAKAEAEAAVDLDPASGIGHWMCAVVALYRRDFDTSAEKFFEAEALAPNSADLLLQHADALAHFGQSGAAWLRFQQSIDLNPLAPDIYWWAGASIAFKLEDYAESVRLCRRMQNDEPALRVLTASLALSGDLEEAQSAGERLQQNYPGMTAKQISGLSPDQDVDANERFCHALRLAGLK</sequence>
<comment type="caution">
    <text evidence="2">The sequence shown here is derived from an EMBL/GenBank/DDBJ whole genome shotgun (WGS) entry which is preliminary data.</text>
</comment>
<reference evidence="2 3" key="1">
    <citation type="submission" date="2019-07" db="EMBL/GenBank/DDBJ databases">
        <title>Ln-dependent methylotrophs.</title>
        <authorList>
            <person name="Tani A."/>
        </authorList>
    </citation>
    <scope>NUCLEOTIDE SEQUENCE [LARGE SCALE GENOMIC DNA]</scope>
    <source>
        <strain evidence="2 3">SM12</strain>
    </source>
</reference>
<dbReference type="InterPro" id="IPR002885">
    <property type="entry name" value="PPR_rpt"/>
</dbReference>
<dbReference type="EMBL" id="VJMG01000083">
    <property type="protein sequence ID" value="TRL32271.1"/>
    <property type="molecule type" value="Genomic_DNA"/>
</dbReference>
<name>A0A549SRN2_9HYPH</name>
<dbReference type="RefSeq" id="WP_143127692.1">
    <property type="nucleotide sequence ID" value="NZ_VJMG01000083.1"/>
</dbReference>
<dbReference type="InterPro" id="IPR011990">
    <property type="entry name" value="TPR-like_helical_dom_sf"/>
</dbReference>
<dbReference type="AlphaFoldDB" id="A0A549SRN2"/>
<evidence type="ECO:0000259" key="1">
    <source>
        <dbReference type="SMART" id="SM01043"/>
    </source>
</evidence>
<accession>A0A549SRN2</accession>
<dbReference type="SMART" id="SM01043">
    <property type="entry name" value="BTAD"/>
    <property type="match status" value="1"/>
</dbReference>
<feature type="domain" description="Bacterial transcriptional activator" evidence="1">
    <location>
        <begin position="101"/>
        <end position="241"/>
    </location>
</feature>
<organism evidence="2 3">
    <name type="scientific">Rhizobium straminoryzae</name>
    <dbReference type="NCBI Taxonomy" id="1387186"/>
    <lineage>
        <taxon>Bacteria</taxon>
        <taxon>Pseudomonadati</taxon>
        <taxon>Pseudomonadota</taxon>
        <taxon>Alphaproteobacteria</taxon>
        <taxon>Hyphomicrobiales</taxon>
        <taxon>Rhizobiaceae</taxon>
        <taxon>Rhizobium/Agrobacterium group</taxon>
        <taxon>Rhizobium</taxon>
    </lineage>
</organism>
<evidence type="ECO:0000313" key="3">
    <source>
        <dbReference type="Proteomes" id="UP000316801"/>
    </source>
</evidence>
<dbReference type="InterPro" id="IPR051677">
    <property type="entry name" value="AfsR-DnrI-RedD_regulator"/>
</dbReference>
<dbReference type="Pfam" id="PF03704">
    <property type="entry name" value="BTAD"/>
    <property type="match status" value="1"/>
</dbReference>
<gene>
    <name evidence="2" type="ORF">FNA46_23700</name>
</gene>